<dbReference type="InterPro" id="IPR036959">
    <property type="entry name" value="Peptidase_C12_UCH_sf"/>
</dbReference>
<dbReference type="Gene3D" id="3.40.532.10">
    <property type="entry name" value="Peptidase C12, ubiquitin carboxyl-terminal hydrolase"/>
    <property type="match status" value="2"/>
</dbReference>
<protein>
    <recommendedName>
        <fullName evidence="3">ubiquitinyl hydrolase 1</fullName>
        <ecNumber evidence="3">3.4.19.12</ecNumber>
    </recommendedName>
</protein>
<reference evidence="10" key="1">
    <citation type="submission" date="2019-04" db="EMBL/GenBank/DDBJ databases">
        <authorList>
            <person name="Alioto T."/>
            <person name="Alioto T."/>
        </authorList>
    </citation>
    <scope>NUCLEOTIDE SEQUENCE [LARGE SCALE GENOMIC DNA]</scope>
</reference>
<dbReference type="GO" id="GO:0070628">
    <property type="term" value="F:proteasome binding"/>
    <property type="evidence" value="ECO:0007669"/>
    <property type="project" value="InterPro"/>
</dbReference>
<dbReference type="InterPro" id="IPR038765">
    <property type="entry name" value="Papain-like_cys_pep_sf"/>
</dbReference>
<evidence type="ECO:0000313" key="10">
    <source>
        <dbReference type="EMBL" id="VTJ79830.1"/>
    </source>
</evidence>
<keyword evidence="4" id="KW-0645">Protease</keyword>
<evidence type="ECO:0000256" key="8">
    <source>
        <dbReference type="PROSITE-ProRule" id="PRU01393"/>
    </source>
</evidence>
<dbReference type="EC" id="3.4.19.12" evidence="3"/>
<dbReference type="InterPro" id="IPR033837">
    <property type="entry name" value="UCH37"/>
</dbReference>
<evidence type="ECO:0000256" key="4">
    <source>
        <dbReference type="ARBA" id="ARBA00022670"/>
    </source>
</evidence>
<dbReference type="GO" id="GO:0016579">
    <property type="term" value="P:protein deubiquitination"/>
    <property type="evidence" value="ECO:0007669"/>
    <property type="project" value="InterPro"/>
</dbReference>
<evidence type="ECO:0000259" key="9">
    <source>
        <dbReference type="PROSITE" id="PS52048"/>
    </source>
</evidence>
<sequence length="205" mass="23857">MESCKAGEWCLMESLSWVFTELIQGFGYQGAQVEEIRSLEPENFEKLKLNFEKKLKLIFLLKWQPEGPGCTVLRSSDLTRYISRNVHLGETLSEFREFSQSFDAVMKGLAFSNSDMIQQIHHSFFREQTFEFDAKTSAKEEDAFHFFSYVSVDGRLYELDGLREEPIDVVAYNQDDQMSLVSPIIEKRIQKYSEGEIRFNLKASI</sequence>
<organism evidence="10 11">
    <name type="scientific">Marmota monax</name>
    <name type="common">Woodchuck</name>
    <dbReference type="NCBI Taxonomy" id="9995"/>
    <lineage>
        <taxon>Eukaryota</taxon>
        <taxon>Metazoa</taxon>
        <taxon>Chordata</taxon>
        <taxon>Craniata</taxon>
        <taxon>Vertebrata</taxon>
        <taxon>Euteleostomi</taxon>
        <taxon>Mammalia</taxon>
        <taxon>Eutheria</taxon>
        <taxon>Euarchontoglires</taxon>
        <taxon>Glires</taxon>
        <taxon>Rodentia</taxon>
        <taxon>Sciuromorpha</taxon>
        <taxon>Sciuridae</taxon>
        <taxon>Xerinae</taxon>
        <taxon>Marmotini</taxon>
        <taxon>Marmota</taxon>
    </lineage>
</organism>
<accession>A0A5E4CEV9</accession>
<evidence type="ECO:0000256" key="7">
    <source>
        <dbReference type="ARBA" id="ARBA00022807"/>
    </source>
</evidence>
<feature type="domain" description="UCH catalytic" evidence="9">
    <location>
        <begin position="8"/>
        <end position="205"/>
    </location>
</feature>
<dbReference type="GO" id="GO:0031011">
    <property type="term" value="C:Ino80 complex"/>
    <property type="evidence" value="ECO:0007669"/>
    <property type="project" value="InterPro"/>
</dbReference>
<keyword evidence="7" id="KW-0788">Thiol protease</keyword>
<comment type="catalytic activity">
    <reaction evidence="1">
        <text>Thiol-dependent hydrolysis of ester, thioester, amide, peptide and isopeptide bonds formed by the C-terminal Gly of ubiquitin (a 76-residue protein attached to proteins as an intracellular targeting signal).</text>
        <dbReference type="EC" id="3.4.19.12"/>
    </reaction>
</comment>
<dbReference type="AlphaFoldDB" id="A0A5E4CEV9"/>
<evidence type="ECO:0000256" key="2">
    <source>
        <dbReference type="ARBA" id="ARBA00009326"/>
    </source>
</evidence>
<proteinExistence type="inferred from homology"/>
<dbReference type="GO" id="GO:0005737">
    <property type="term" value="C:cytoplasm"/>
    <property type="evidence" value="ECO:0007669"/>
    <property type="project" value="TreeGrafter"/>
</dbReference>
<dbReference type="PANTHER" id="PTHR10589">
    <property type="entry name" value="UBIQUITIN CARBOXYL-TERMINAL HYDROLASE"/>
    <property type="match status" value="1"/>
</dbReference>
<dbReference type="FunFam" id="3.40.532.10:FF:000027">
    <property type="match status" value="1"/>
</dbReference>
<evidence type="ECO:0000313" key="11">
    <source>
        <dbReference type="Proteomes" id="UP000335636"/>
    </source>
</evidence>
<comment type="caution">
    <text evidence="10">The sequence shown here is derived from an EMBL/GenBank/DDBJ whole genome shotgun (WGS) entry which is preliminary data.</text>
</comment>
<dbReference type="PROSITE" id="PS52048">
    <property type="entry name" value="UCH_DOMAIN"/>
    <property type="match status" value="1"/>
</dbReference>
<keyword evidence="5" id="KW-0833">Ubl conjugation pathway</keyword>
<keyword evidence="6" id="KW-0378">Hydrolase</keyword>
<dbReference type="GO" id="GO:0006511">
    <property type="term" value="P:ubiquitin-dependent protein catabolic process"/>
    <property type="evidence" value="ECO:0007669"/>
    <property type="project" value="InterPro"/>
</dbReference>
<dbReference type="CDD" id="cd02255">
    <property type="entry name" value="Peptidase_C12"/>
    <property type="match status" value="1"/>
</dbReference>
<gene>
    <name evidence="10" type="ORF">MONAX_5E023648</name>
</gene>
<keyword evidence="11" id="KW-1185">Reference proteome</keyword>
<dbReference type="SUPFAM" id="SSF54001">
    <property type="entry name" value="Cysteine proteinases"/>
    <property type="match status" value="1"/>
</dbReference>
<evidence type="ECO:0000256" key="3">
    <source>
        <dbReference type="ARBA" id="ARBA00012759"/>
    </source>
</evidence>
<name>A0A5E4CEV9_MARMO</name>
<dbReference type="PANTHER" id="PTHR10589:SF16">
    <property type="entry name" value="UBIQUITIN CARBOXYL-TERMINAL HYDROLASE ISOZYME L5"/>
    <property type="match status" value="1"/>
</dbReference>
<dbReference type="Pfam" id="PF01088">
    <property type="entry name" value="Peptidase_C12"/>
    <property type="match status" value="1"/>
</dbReference>
<comment type="similarity">
    <text evidence="2 8">Belongs to the peptidase C12 family.</text>
</comment>
<dbReference type="Proteomes" id="UP000335636">
    <property type="component" value="Unassembled WGS sequence"/>
</dbReference>
<evidence type="ECO:0000256" key="1">
    <source>
        <dbReference type="ARBA" id="ARBA00000707"/>
    </source>
</evidence>
<dbReference type="EMBL" id="CABDUW010001232">
    <property type="protein sequence ID" value="VTJ79830.1"/>
    <property type="molecule type" value="Genomic_DNA"/>
</dbReference>
<evidence type="ECO:0000256" key="5">
    <source>
        <dbReference type="ARBA" id="ARBA00022786"/>
    </source>
</evidence>
<dbReference type="GO" id="GO:0004843">
    <property type="term" value="F:cysteine-type deubiquitinase activity"/>
    <property type="evidence" value="ECO:0007669"/>
    <property type="project" value="UniProtKB-EC"/>
</dbReference>
<comment type="caution">
    <text evidence="8">Lacks conserved residue(s) required for the propagation of feature annotation.</text>
</comment>
<evidence type="ECO:0000256" key="6">
    <source>
        <dbReference type="ARBA" id="ARBA00022801"/>
    </source>
</evidence>
<dbReference type="InterPro" id="IPR001578">
    <property type="entry name" value="Peptidase_C12_UCH"/>
</dbReference>